<keyword evidence="3" id="KW-1185">Reference proteome</keyword>
<proteinExistence type="predicted"/>
<dbReference type="Gene3D" id="2.30.40.10">
    <property type="entry name" value="Urease, subunit C, domain 1"/>
    <property type="match status" value="1"/>
</dbReference>
<dbReference type="InterPro" id="IPR032466">
    <property type="entry name" value="Metal_Hydrolase"/>
</dbReference>
<dbReference type="GO" id="GO:0016810">
    <property type="term" value="F:hydrolase activity, acting on carbon-nitrogen (but not peptide) bonds"/>
    <property type="evidence" value="ECO:0007669"/>
    <property type="project" value="InterPro"/>
</dbReference>
<feature type="domain" description="Amidohydrolase-related" evidence="1">
    <location>
        <begin position="67"/>
        <end position="428"/>
    </location>
</feature>
<evidence type="ECO:0000313" key="3">
    <source>
        <dbReference type="Proteomes" id="UP000031675"/>
    </source>
</evidence>
<dbReference type="STRING" id="183763.LP52_04885"/>
<dbReference type="SUPFAM" id="SSF51556">
    <property type="entry name" value="Metallo-dependent hydrolases"/>
    <property type="match status" value="1"/>
</dbReference>
<sequence>MSGQTPSVPILLQNVRIFDGTDPELREGHVLLKDGRIDAIVPAGEAPPSQAAATVVDGTRADGTLRVLMPGLIDAHAHVMLAGSTEVQLLQGGAGLAYYNGLAQARAMLMRGFTTVRDMSGDTIDLKRVLDAGLFPGPRIYPCQAGISQTSGHADFGAAYEPPTALGGASSRAEQLGMSRVADGCDRVLAAVREQLKKGASQIKVMAGGGAASSYDPLDVCQYTTDELRAAVEAAEDWGTYVSVHVYAPAGIERAVAAGVRSIEHGHLADESTIASLEHHGVWLSTQPFLEEDHEYRNPDSAEKNRLVCAGVERTYRWAREYGVKTAFGTDLLLNPAQSHLQAHMLPRLTRFGYTAAEALAMATSGNAELLALAGKRDPYRLEDGERPLGRIAEGARADVLLVEGDPTRDAELLASPEANLAVIIKDGQVYKNLLSP</sequence>
<dbReference type="Gene3D" id="3.20.20.140">
    <property type="entry name" value="Metal-dependent hydrolases"/>
    <property type="match status" value="1"/>
</dbReference>
<dbReference type="OrthoDB" id="3514520at2"/>
<keyword evidence="2" id="KW-0378">Hydrolase</keyword>
<dbReference type="PANTHER" id="PTHR43135">
    <property type="entry name" value="ALPHA-D-RIBOSE 1-METHYLPHOSPHONATE 5-TRIPHOSPHATE DIPHOSPHATASE"/>
    <property type="match status" value="1"/>
</dbReference>
<name>A0A0C2G8S8_9ACTN</name>
<dbReference type="SUPFAM" id="SSF51338">
    <property type="entry name" value="Composite domain of metallo-dependent hydrolases"/>
    <property type="match status" value="1"/>
</dbReference>
<dbReference type="Proteomes" id="UP000031675">
    <property type="component" value="Unassembled WGS sequence"/>
</dbReference>
<comment type="caution">
    <text evidence="2">The sequence shown here is derived from an EMBL/GenBank/DDBJ whole genome shotgun (WGS) entry which is preliminary data.</text>
</comment>
<gene>
    <name evidence="2" type="ORF">LP52_04885</name>
</gene>
<dbReference type="Pfam" id="PF01979">
    <property type="entry name" value="Amidohydro_1"/>
    <property type="match status" value="1"/>
</dbReference>
<evidence type="ECO:0000259" key="1">
    <source>
        <dbReference type="Pfam" id="PF01979"/>
    </source>
</evidence>
<dbReference type="InterPro" id="IPR051781">
    <property type="entry name" value="Metallo-dep_Hydrolase"/>
</dbReference>
<organism evidence="2 3">
    <name type="scientific">Streptomonospora alba</name>
    <dbReference type="NCBI Taxonomy" id="183763"/>
    <lineage>
        <taxon>Bacteria</taxon>
        <taxon>Bacillati</taxon>
        <taxon>Actinomycetota</taxon>
        <taxon>Actinomycetes</taxon>
        <taxon>Streptosporangiales</taxon>
        <taxon>Nocardiopsidaceae</taxon>
        <taxon>Streptomonospora</taxon>
    </lineage>
</organism>
<evidence type="ECO:0000313" key="2">
    <source>
        <dbReference type="EMBL" id="KIH99843.1"/>
    </source>
</evidence>
<dbReference type="EMBL" id="JROO01000008">
    <property type="protein sequence ID" value="KIH99843.1"/>
    <property type="molecule type" value="Genomic_DNA"/>
</dbReference>
<dbReference type="InterPro" id="IPR006680">
    <property type="entry name" value="Amidohydro-rel"/>
</dbReference>
<reference evidence="3" key="1">
    <citation type="journal article" date="2015" name="Chem. Biol.">
        <title>Structure, bioactivity, and resistance mechanism of streptomonomicin, an unusual lasso Peptide from an understudied halophilic actinomycete.</title>
        <authorList>
            <person name="Metelev M."/>
            <person name="Tietz J.I."/>
            <person name="Melby J.O."/>
            <person name="Blair P.M."/>
            <person name="Zhu L."/>
            <person name="Livnat I."/>
            <person name="Severinov K."/>
            <person name="Mitchell D.A."/>
        </authorList>
    </citation>
    <scope>NUCLEOTIDE SEQUENCE [LARGE SCALE GENOMIC DNA]</scope>
    <source>
        <strain evidence="3">YIM 90003</strain>
    </source>
</reference>
<accession>A0A0C2G8S8</accession>
<dbReference type="PANTHER" id="PTHR43135:SF3">
    <property type="entry name" value="ALPHA-D-RIBOSE 1-METHYLPHOSPHONATE 5-TRIPHOSPHATE DIPHOSPHATASE"/>
    <property type="match status" value="1"/>
</dbReference>
<protein>
    <submittedName>
        <fullName evidence="2">Amidohydrolase</fullName>
    </submittedName>
</protein>
<dbReference type="RefSeq" id="WP_040271152.1">
    <property type="nucleotide sequence ID" value="NZ_JROO01000008.1"/>
</dbReference>
<dbReference type="AlphaFoldDB" id="A0A0C2G8S8"/>
<dbReference type="InterPro" id="IPR057744">
    <property type="entry name" value="OTAase-like"/>
</dbReference>
<dbReference type="CDD" id="cd01299">
    <property type="entry name" value="Met_dep_hydrolase_A"/>
    <property type="match status" value="1"/>
</dbReference>
<dbReference type="InterPro" id="IPR011059">
    <property type="entry name" value="Metal-dep_hydrolase_composite"/>
</dbReference>